<comment type="caution">
    <text evidence="3">The sequence shown here is derived from an EMBL/GenBank/DDBJ whole genome shotgun (WGS) entry which is preliminary data.</text>
</comment>
<evidence type="ECO:0000256" key="1">
    <source>
        <dbReference type="SAM" id="Phobius"/>
    </source>
</evidence>
<dbReference type="Proteomes" id="UP000177652">
    <property type="component" value="Unassembled WGS sequence"/>
</dbReference>
<dbReference type="AlphaFoldDB" id="A0A1F6DVB3"/>
<dbReference type="InterPro" id="IPR028098">
    <property type="entry name" value="Glyco_trans_4-like_N"/>
</dbReference>
<evidence type="ECO:0000313" key="3">
    <source>
        <dbReference type="EMBL" id="OGG65348.1"/>
    </source>
</evidence>
<name>A0A1F6DVB3_9BACT</name>
<dbReference type="EMBL" id="MFLK01000051">
    <property type="protein sequence ID" value="OGG65348.1"/>
    <property type="molecule type" value="Genomic_DNA"/>
</dbReference>
<keyword evidence="1" id="KW-0812">Transmembrane</keyword>
<accession>A0A1F6DVB3</accession>
<evidence type="ECO:0000259" key="2">
    <source>
        <dbReference type="Pfam" id="PF13439"/>
    </source>
</evidence>
<keyword evidence="1" id="KW-0472">Membrane</keyword>
<keyword evidence="1" id="KW-1133">Transmembrane helix</keyword>
<feature type="domain" description="Glycosyltransferase subfamily 4-like N-terminal" evidence="2">
    <location>
        <begin position="21"/>
        <end position="185"/>
    </location>
</feature>
<dbReference type="PANTHER" id="PTHR12526">
    <property type="entry name" value="GLYCOSYLTRANSFERASE"/>
    <property type="match status" value="1"/>
</dbReference>
<evidence type="ECO:0000313" key="4">
    <source>
        <dbReference type="Proteomes" id="UP000177652"/>
    </source>
</evidence>
<dbReference type="Gene3D" id="3.40.50.2000">
    <property type="entry name" value="Glycogen Phosphorylase B"/>
    <property type="match status" value="2"/>
</dbReference>
<sequence length="371" mass="41148">MAQNNLPTRKKVLFLITKATWGGAQRYVYDLATHLSQEEFEPVVAYGESGRSAKMLSDAGVATHPLPSLGRDVAVVSDILSFFEILACLRKIRLDVLHLNSSKAAALGALAARLVGVPKIIFTVHGWPFNEKRNEFVRVIIYLVSWFTAFLSHAVIVVSKSDEAQGKKMRWVEKKMYYIPIGIETPDFIARDESLEALSLEKTSTPRIVTIAELTGNKGLRYGIEAVSILKSEGVNAQYVIIGTGELRRRLEDFAIEMNVEEHVTFAGFIDDAPRYLKAFDIFLLPSIKEGMPYVLLEAAAAGLPIVTTTVVNPGFVESYSRIRAVPPGDPEALAAALVETMREKSEKELFPAENHFTLVEMVEKTAALYR</sequence>
<gene>
    <name evidence="3" type="ORF">A3D71_00135</name>
</gene>
<feature type="transmembrane region" description="Helical" evidence="1">
    <location>
        <begin position="139"/>
        <end position="159"/>
    </location>
</feature>
<reference evidence="3 4" key="1">
    <citation type="journal article" date="2016" name="Nat. Commun.">
        <title>Thousands of microbial genomes shed light on interconnected biogeochemical processes in an aquifer system.</title>
        <authorList>
            <person name="Anantharaman K."/>
            <person name="Brown C.T."/>
            <person name="Hug L.A."/>
            <person name="Sharon I."/>
            <person name="Castelle C.J."/>
            <person name="Probst A.J."/>
            <person name="Thomas B.C."/>
            <person name="Singh A."/>
            <person name="Wilkins M.J."/>
            <person name="Karaoz U."/>
            <person name="Brodie E.L."/>
            <person name="Williams K.H."/>
            <person name="Hubbard S.S."/>
            <person name="Banfield J.F."/>
        </authorList>
    </citation>
    <scope>NUCLEOTIDE SEQUENCE [LARGE SCALE GENOMIC DNA]</scope>
</reference>
<protein>
    <recommendedName>
        <fullName evidence="2">Glycosyltransferase subfamily 4-like N-terminal domain-containing protein</fullName>
    </recommendedName>
</protein>
<dbReference type="STRING" id="1798497.A3D71_00135"/>
<proteinExistence type="predicted"/>
<dbReference type="Pfam" id="PF13692">
    <property type="entry name" value="Glyco_trans_1_4"/>
    <property type="match status" value="1"/>
</dbReference>
<organism evidence="3 4">
    <name type="scientific">Candidatus Kaiserbacteria bacterium RIFCSPHIGHO2_02_FULL_55_20</name>
    <dbReference type="NCBI Taxonomy" id="1798497"/>
    <lineage>
        <taxon>Bacteria</taxon>
        <taxon>Candidatus Kaiseribacteriota</taxon>
    </lineage>
</organism>
<dbReference type="Pfam" id="PF13439">
    <property type="entry name" value="Glyco_transf_4"/>
    <property type="match status" value="1"/>
</dbReference>
<dbReference type="SUPFAM" id="SSF53756">
    <property type="entry name" value="UDP-Glycosyltransferase/glycogen phosphorylase"/>
    <property type="match status" value="1"/>
</dbReference>